<dbReference type="SUPFAM" id="SSF48371">
    <property type="entry name" value="ARM repeat"/>
    <property type="match status" value="1"/>
</dbReference>
<gene>
    <name evidence="1" type="ORF">HINF_LOCUS36627</name>
    <name evidence="2" type="ORF">HINF_LOCUS42327</name>
</gene>
<reference evidence="1" key="1">
    <citation type="submission" date="2023-06" db="EMBL/GenBank/DDBJ databases">
        <authorList>
            <person name="Kurt Z."/>
        </authorList>
    </citation>
    <scope>NUCLEOTIDE SEQUENCE</scope>
</reference>
<comment type="caution">
    <text evidence="1">The sequence shown here is derived from an EMBL/GenBank/DDBJ whole genome shotgun (WGS) entry which is preliminary data.</text>
</comment>
<evidence type="ECO:0000313" key="2">
    <source>
        <dbReference type="EMBL" id="CAL6047685.1"/>
    </source>
</evidence>
<keyword evidence="3" id="KW-1185">Reference proteome</keyword>
<proteinExistence type="predicted"/>
<reference evidence="2 3" key="2">
    <citation type="submission" date="2024-07" db="EMBL/GenBank/DDBJ databases">
        <authorList>
            <person name="Akdeniz Z."/>
        </authorList>
    </citation>
    <scope>NUCLEOTIDE SEQUENCE [LARGE SCALE GENOMIC DNA]</scope>
</reference>
<organism evidence="1">
    <name type="scientific">Hexamita inflata</name>
    <dbReference type="NCBI Taxonomy" id="28002"/>
    <lineage>
        <taxon>Eukaryota</taxon>
        <taxon>Metamonada</taxon>
        <taxon>Diplomonadida</taxon>
        <taxon>Hexamitidae</taxon>
        <taxon>Hexamitinae</taxon>
        <taxon>Hexamita</taxon>
    </lineage>
</organism>
<evidence type="ECO:0000313" key="1">
    <source>
        <dbReference type="EMBL" id="CAI9948982.1"/>
    </source>
</evidence>
<dbReference type="Proteomes" id="UP001642409">
    <property type="component" value="Unassembled WGS sequence"/>
</dbReference>
<sequence>MLKKETVNEQYKSLYLEEPRAQIPENLQDVIIALRTDSEDDLFNQHALQLVIQVQNRQDMVASNEFHKTISKILKELSDPKLDSTYSYQALFNLLACVSLTNSVFKLEHDVYPDVFFSKLNPQNMSEMSAFMKYLNNWLLSVPGMKELRDNDRIVKFLLQKVKTTQNDVLMNTWRALFSATRALTHKQLTQEFVDQLIQEWKELSTNQQAKPFGVCFNLACGAVGRITLTLLDQDATRGNELKRNLKKMAVPMEIKAVCVSELKLFISAERKREVDEMF</sequence>
<dbReference type="InterPro" id="IPR016024">
    <property type="entry name" value="ARM-type_fold"/>
</dbReference>
<evidence type="ECO:0000313" key="3">
    <source>
        <dbReference type="Proteomes" id="UP001642409"/>
    </source>
</evidence>
<dbReference type="AlphaFoldDB" id="A0AA86Q3Q6"/>
<dbReference type="EMBL" id="CATOUU010000792">
    <property type="protein sequence ID" value="CAI9948982.1"/>
    <property type="molecule type" value="Genomic_DNA"/>
</dbReference>
<accession>A0AA86Q3Q6</accession>
<protein>
    <submittedName>
        <fullName evidence="1">PPPDE peptidase domain-containing protein</fullName>
    </submittedName>
    <submittedName>
        <fullName evidence="2">PPPDE_peptidase domain-containing protein</fullName>
    </submittedName>
</protein>
<name>A0AA86Q3Q6_9EUKA</name>
<dbReference type="EMBL" id="CAXDID020000172">
    <property type="protein sequence ID" value="CAL6047685.1"/>
    <property type="molecule type" value="Genomic_DNA"/>
</dbReference>